<evidence type="ECO:0000256" key="2">
    <source>
        <dbReference type="ARBA" id="ARBA00022679"/>
    </source>
</evidence>
<feature type="domain" description="Glycosyltransferase 2-like" evidence="3">
    <location>
        <begin position="12"/>
        <end position="132"/>
    </location>
</feature>
<evidence type="ECO:0000259" key="3">
    <source>
        <dbReference type="Pfam" id="PF00535"/>
    </source>
</evidence>
<protein>
    <submittedName>
        <fullName evidence="4">Glycosyl transferase family 2</fullName>
    </submittedName>
</protein>
<keyword evidence="5" id="KW-1185">Reference proteome</keyword>
<keyword evidence="2 4" id="KW-0808">Transferase</keyword>
<dbReference type="AlphaFoldDB" id="A0A1T4KYV4"/>
<evidence type="ECO:0000256" key="1">
    <source>
        <dbReference type="ARBA" id="ARBA00022676"/>
    </source>
</evidence>
<reference evidence="5" key="1">
    <citation type="submission" date="2017-02" db="EMBL/GenBank/DDBJ databases">
        <authorList>
            <person name="Varghese N."/>
            <person name="Submissions S."/>
        </authorList>
    </citation>
    <scope>NUCLEOTIDE SEQUENCE [LARGE SCALE GENOMIC DNA]</scope>
    <source>
        <strain evidence="5">ATCC 51356</strain>
    </source>
</reference>
<dbReference type="Proteomes" id="UP000190121">
    <property type="component" value="Unassembled WGS sequence"/>
</dbReference>
<dbReference type="RefSeq" id="WP_078736190.1">
    <property type="nucleotide sequence ID" value="NZ_FUXE01000002.1"/>
</dbReference>
<organism evidence="4 5">
    <name type="scientific">Porphyromonas circumdentaria</name>
    <dbReference type="NCBI Taxonomy" id="29524"/>
    <lineage>
        <taxon>Bacteria</taxon>
        <taxon>Pseudomonadati</taxon>
        <taxon>Bacteroidota</taxon>
        <taxon>Bacteroidia</taxon>
        <taxon>Bacteroidales</taxon>
        <taxon>Porphyromonadaceae</taxon>
        <taxon>Porphyromonas</taxon>
    </lineage>
</organism>
<keyword evidence="1" id="KW-0328">Glycosyltransferase</keyword>
<gene>
    <name evidence="4" type="ORF">SAMN02745171_00223</name>
</gene>
<evidence type="ECO:0000313" key="5">
    <source>
        <dbReference type="Proteomes" id="UP000190121"/>
    </source>
</evidence>
<dbReference type="STRING" id="29524.SAMN02745171_00223"/>
<dbReference type="CDD" id="cd00761">
    <property type="entry name" value="Glyco_tranf_GTA_type"/>
    <property type="match status" value="1"/>
</dbReference>
<name>A0A1T4KYV4_9PORP</name>
<dbReference type="InterPro" id="IPR029044">
    <property type="entry name" value="Nucleotide-diphossugar_trans"/>
</dbReference>
<evidence type="ECO:0000313" key="4">
    <source>
        <dbReference type="EMBL" id="SJZ47609.1"/>
    </source>
</evidence>
<dbReference type="Pfam" id="PF00535">
    <property type="entry name" value="Glycos_transf_2"/>
    <property type="match status" value="1"/>
</dbReference>
<dbReference type="Gene3D" id="3.90.550.10">
    <property type="entry name" value="Spore Coat Polysaccharide Biosynthesis Protein SpsA, Chain A"/>
    <property type="match status" value="1"/>
</dbReference>
<dbReference type="OrthoDB" id="396512at2"/>
<sequence>MESTANLLPTLSIVIPVYNVQDYLHRCVESIFEQDYHDYEIILVDDGATDSSGAICDKLAKEHSSIRVIHKPNGGLSSARNAGLQRAVGKYIWFIDSDDYIASGCLLPMMNQIEKAEAEILFFRFLRTDGSSIIGVPVGKYYPGHYSGREVVLNEMANHTAWSFISLKSLWDVHGLNFLEGIVFEDFEIWPQLMRVVQKSVFFDSEIVPYRYFMRPDSIMNQSNPEKKLKQIEDHFRIEESWREHFNLVTPAPDSYDMVVLKESTRVLHRCLLTFTTLSKLSSFTKLKLLFRYRKKGVFSNYYNGHRRHPYIKSGKLKWVWNIIGRSFIAYALYSIVRDIIKE</sequence>
<dbReference type="PANTHER" id="PTHR22916:SF51">
    <property type="entry name" value="GLYCOSYLTRANSFERASE EPSH-RELATED"/>
    <property type="match status" value="1"/>
</dbReference>
<dbReference type="EMBL" id="FUXE01000002">
    <property type="protein sequence ID" value="SJZ47609.1"/>
    <property type="molecule type" value="Genomic_DNA"/>
</dbReference>
<accession>A0A1T4KYV4</accession>
<dbReference type="PANTHER" id="PTHR22916">
    <property type="entry name" value="GLYCOSYLTRANSFERASE"/>
    <property type="match status" value="1"/>
</dbReference>
<dbReference type="GO" id="GO:0016758">
    <property type="term" value="F:hexosyltransferase activity"/>
    <property type="evidence" value="ECO:0007669"/>
    <property type="project" value="UniProtKB-ARBA"/>
</dbReference>
<proteinExistence type="predicted"/>
<dbReference type="InterPro" id="IPR001173">
    <property type="entry name" value="Glyco_trans_2-like"/>
</dbReference>
<dbReference type="SUPFAM" id="SSF53448">
    <property type="entry name" value="Nucleotide-diphospho-sugar transferases"/>
    <property type="match status" value="1"/>
</dbReference>